<reference evidence="9" key="1">
    <citation type="submission" date="2022-01" db="EMBL/GenBank/DDBJ databases">
        <title>Jiella avicenniae sp. nov., a novel endophytic bacterium isolated from bark of Avicennia marina.</title>
        <authorList>
            <person name="Tuo L."/>
        </authorList>
    </citation>
    <scope>NUCLEOTIDE SEQUENCE</scope>
    <source>
        <strain evidence="9">CBK1P-4</strain>
    </source>
</reference>
<dbReference type="InterPro" id="IPR017871">
    <property type="entry name" value="ABC_transporter-like_CS"/>
</dbReference>
<accession>A0A9X1P168</accession>
<dbReference type="Pfam" id="PF00005">
    <property type="entry name" value="ABC_tran"/>
    <property type="match status" value="1"/>
</dbReference>
<feature type="domain" description="ABC transporter" evidence="8">
    <location>
        <begin position="4"/>
        <end position="264"/>
    </location>
</feature>
<dbReference type="PANTHER" id="PTHR43499:SF1">
    <property type="entry name" value="ABC TRANSPORTER I FAMILY MEMBER 1"/>
    <property type="match status" value="1"/>
</dbReference>
<comment type="caution">
    <text evidence="9">The sequence shown here is derived from an EMBL/GenBank/DDBJ whole genome shotgun (WGS) entry which is preliminary data.</text>
</comment>
<evidence type="ECO:0000256" key="2">
    <source>
        <dbReference type="ARBA" id="ARBA00022448"/>
    </source>
</evidence>
<keyword evidence="5 9" id="KW-0067">ATP-binding</keyword>
<protein>
    <submittedName>
        <fullName evidence="9">Heme ABC exporter ATP-binding protein CcmA</fullName>
    </submittedName>
</protein>
<dbReference type="SMART" id="SM00382">
    <property type="entry name" value="AAA"/>
    <property type="match status" value="1"/>
</dbReference>
<dbReference type="InterPro" id="IPR003439">
    <property type="entry name" value="ABC_transporter-like_ATP-bd"/>
</dbReference>
<dbReference type="PANTHER" id="PTHR43499">
    <property type="entry name" value="ABC TRANSPORTER I FAMILY MEMBER 1"/>
    <property type="match status" value="1"/>
</dbReference>
<keyword evidence="3" id="KW-0547">Nucleotide-binding</keyword>
<organism evidence="9 10">
    <name type="scientific">Jiella avicenniae</name>
    <dbReference type="NCBI Taxonomy" id="2907202"/>
    <lineage>
        <taxon>Bacteria</taxon>
        <taxon>Pseudomonadati</taxon>
        <taxon>Pseudomonadota</taxon>
        <taxon>Alphaproteobacteria</taxon>
        <taxon>Hyphomicrobiales</taxon>
        <taxon>Aurantimonadaceae</taxon>
        <taxon>Jiella</taxon>
    </lineage>
</organism>
<dbReference type="EMBL" id="JAJUWU010000014">
    <property type="protein sequence ID" value="MCE7029177.1"/>
    <property type="molecule type" value="Genomic_DNA"/>
</dbReference>
<evidence type="ECO:0000256" key="3">
    <source>
        <dbReference type="ARBA" id="ARBA00022741"/>
    </source>
</evidence>
<dbReference type="GO" id="GO:0022857">
    <property type="term" value="F:transmembrane transporter activity"/>
    <property type="evidence" value="ECO:0007669"/>
    <property type="project" value="InterPro"/>
</dbReference>
<dbReference type="AlphaFoldDB" id="A0A9X1P168"/>
<evidence type="ECO:0000256" key="5">
    <source>
        <dbReference type="ARBA" id="ARBA00022840"/>
    </source>
</evidence>
<dbReference type="PROSITE" id="PS00211">
    <property type="entry name" value="ABC_TRANSPORTER_1"/>
    <property type="match status" value="1"/>
</dbReference>
<keyword evidence="10" id="KW-1185">Reference proteome</keyword>
<keyword evidence="7" id="KW-0472">Membrane</keyword>
<sequence length="264" mass="27027">MARLTLSALVVGRGATAVAGPFEIAVSAGEALVVTGPNGAGKSTLLRTLAGLLPPISGTVRLEGLAASDGEPAARLADVAHYVGHRHGMKSQITVGENLRFWARYLGGAAKEIARRAGDAADRSLGDRASSLSQDGRLSQLTVLPPAEALAAVGLPGLDAIPFGYLSAGQQRRASLARLLVAHRPVWILDEPTSALDVASQARFADLVARHLGSGGIVVAATHHPLGLESAKTLHITPPRAGRDDGPGAPAIDDAALAEAEGWL</sequence>
<dbReference type="Gene3D" id="3.40.50.300">
    <property type="entry name" value="P-loop containing nucleotide triphosphate hydrolases"/>
    <property type="match status" value="1"/>
</dbReference>
<keyword evidence="2" id="KW-0813">Transport</keyword>
<evidence type="ECO:0000313" key="9">
    <source>
        <dbReference type="EMBL" id="MCE7029177.1"/>
    </source>
</evidence>
<dbReference type="RefSeq" id="WP_233720170.1">
    <property type="nucleotide sequence ID" value="NZ_JAJUWU010000014.1"/>
</dbReference>
<dbReference type="SUPFAM" id="SSF52540">
    <property type="entry name" value="P-loop containing nucleoside triphosphate hydrolases"/>
    <property type="match status" value="1"/>
</dbReference>
<dbReference type="GO" id="GO:0017004">
    <property type="term" value="P:cytochrome complex assembly"/>
    <property type="evidence" value="ECO:0007669"/>
    <property type="project" value="UniProtKB-KW"/>
</dbReference>
<keyword evidence="4" id="KW-0201">Cytochrome c-type biogenesis</keyword>
<dbReference type="InterPro" id="IPR003593">
    <property type="entry name" value="AAA+_ATPase"/>
</dbReference>
<comment type="similarity">
    <text evidence="1">Belongs to the ABC transporter superfamily.</text>
</comment>
<evidence type="ECO:0000259" key="8">
    <source>
        <dbReference type="PROSITE" id="PS50893"/>
    </source>
</evidence>
<evidence type="ECO:0000256" key="1">
    <source>
        <dbReference type="ARBA" id="ARBA00005417"/>
    </source>
</evidence>
<proteinExistence type="inferred from homology"/>
<name>A0A9X1P168_9HYPH</name>
<dbReference type="InterPro" id="IPR005895">
    <property type="entry name" value="ABC_transptr_haem_export_CcmA"/>
</dbReference>
<evidence type="ECO:0000256" key="4">
    <source>
        <dbReference type="ARBA" id="ARBA00022748"/>
    </source>
</evidence>
<evidence type="ECO:0000313" key="10">
    <source>
        <dbReference type="Proteomes" id="UP001139035"/>
    </source>
</evidence>
<dbReference type="Proteomes" id="UP001139035">
    <property type="component" value="Unassembled WGS sequence"/>
</dbReference>
<dbReference type="PROSITE" id="PS50893">
    <property type="entry name" value="ABC_TRANSPORTER_2"/>
    <property type="match status" value="1"/>
</dbReference>
<evidence type="ECO:0000256" key="6">
    <source>
        <dbReference type="ARBA" id="ARBA00022967"/>
    </source>
</evidence>
<dbReference type="GO" id="GO:0005524">
    <property type="term" value="F:ATP binding"/>
    <property type="evidence" value="ECO:0007669"/>
    <property type="project" value="UniProtKB-KW"/>
</dbReference>
<evidence type="ECO:0000256" key="7">
    <source>
        <dbReference type="ARBA" id="ARBA00023136"/>
    </source>
</evidence>
<dbReference type="GO" id="GO:0016887">
    <property type="term" value="F:ATP hydrolysis activity"/>
    <property type="evidence" value="ECO:0007669"/>
    <property type="project" value="InterPro"/>
</dbReference>
<dbReference type="InterPro" id="IPR027417">
    <property type="entry name" value="P-loop_NTPase"/>
</dbReference>
<gene>
    <name evidence="9" type="ORF">LZD57_14355</name>
</gene>
<keyword evidence="6" id="KW-1278">Translocase</keyword>